<comment type="subcellular location">
    <subcellularLocation>
        <location evidence="8">Cell membrane</location>
    </subcellularLocation>
</comment>
<reference evidence="10 11" key="1">
    <citation type="submission" date="2015-01" db="EMBL/GenBank/DDBJ databases">
        <authorList>
            <person name="MANFREDI Pablo"/>
        </authorList>
    </citation>
    <scope>NUCLEOTIDE SEQUENCE [LARGE SCALE GENOMIC DNA]</scope>
    <source>
        <strain evidence="10 11">CcD93</strain>
    </source>
</reference>
<sequence>MVILYTISIYFLGFILHIVALFNPKIRLFISGRKDVFDILQSKIAKNQDYVWVHVASLGEFEQGLPAIKELRKHYKVVVTFFSPSGYEVRKNSPEADVIVYLPLDTPRNTRKFIDIIQPKMAVFVKYEFWYHYLITLKKRNVPTFLLSGIFREKQIFFKPYGGMMRNALHCFSHFFVQNQKSKQLLQSIGFKNITVSGDTRFDRVTEILHRDNHLDFIEKFVGNSLCVVFGSSWEEDESIYVDIINSGKENVKYIIAPHDIHTEKINALREKIHLKSVLFSEKKDFNTSDFQVYILDTVGILTKVYSYADIAYVGGGMGNSGLHNVLEPAVFGIPVIIGKNYEKFNEAKELVEKGGVISVDSSEKLQKILFSLIDSPIRRAEIGNINRTYIQNQSGATQKFMNFVKKTYVNQIVIKINTF</sequence>
<dbReference type="RefSeq" id="WP_042010511.1">
    <property type="nucleotide sequence ID" value="NZ_CDOH01000142.1"/>
</dbReference>
<comment type="catalytic activity">
    <reaction evidence="6 8">
        <text>lipid IVA (E. coli) + CMP-3-deoxy-beta-D-manno-octulosonate = alpha-Kdo-(2-&gt;6)-lipid IVA (E. coli) + CMP + H(+)</text>
        <dbReference type="Rhea" id="RHEA:28066"/>
        <dbReference type="ChEBI" id="CHEBI:15378"/>
        <dbReference type="ChEBI" id="CHEBI:58603"/>
        <dbReference type="ChEBI" id="CHEBI:60364"/>
        <dbReference type="ChEBI" id="CHEBI:60377"/>
        <dbReference type="ChEBI" id="CHEBI:85987"/>
        <dbReference type="EC" id="2.4.99.12"/>
    </reaction>
</comment>
<evidence type="ECO:0000256" key="1">
    <source>
        <dbReference type="ARBA" id="ARBA00004713"/>
    </source>
</evidence>
<keyword evidence="8" id="KW-0472">Membrane</keyword>
<gene>
    <name evidence="10" type="ORF">CCAND93_980005</name>
</gene>
<feature type="transmembrane region" description="Helical" evidence="8">
    <location>
        <begin position="6"/>
        <end position="24"/>
    </location>
</feature>
<protein>
    <recommendedName>
        <fullName evidence="3 8">3-deoxy-D-manno-octulosonic acid transferase</fullName>
        <shortName evidence="8">Kdo transferase</shortName>
        <ecNumber evidence="2 8">2.4.99.12</ecNumber>
    </recommendedName>
    <alternativeName>
        <fullName evidence="5 8">Lipid IV(A) 3-deoxy-D-manno-octulosonic acid transferase</fullName>
    </alternativeName>
</protein>
<dbReference type="Proteomes" id="UP000038200">
    <property type="component" value="Unassembled WGS sequence"/>
</dbReference>
<accession>A0A0B7IX71</accession>
<dbReference type="Pfam" id="PF04413">
    <property type="entry name" value="Glycos_transf_N"/>
    <property type="match status" value="1"/>
</dbReference>
<dbReference type="PANTHER" id="PTHR42755:SF1">
    <property type="entry name" value="3-DEOXY-D-MANNO-OCTULOSONIC ACID TRANSFERASE, MITOCHONDRIAL-RELATED"/>
    <property type="match status" value="1"/>
</dbReference>
<dbReference type="Gene3D" id="3.40.50.2000">
    <property type="entry name" value="Glycogen Phosphorylase B"/>
    <property type="match status" value="1"/>
</dbReference>
<proteinExistence type="inferred from homology"/>
<organism evidence="10 11">
    <name type="scientific">Capnocytophaga canis</name>
    <dbReference type="NCBI Taxonomy" id="1848903"/>
    <lineage>
        <taxon>Bacteria</taxon>
        <taxon>Pseudomonadati</taxon>
        <taxon>Bacteroidota</taxon>
        <taxon>Flavobacteriia</taxon>
        <taxon>Flavobacteriales</taxon>
        <taxon>Flavobacteriaceae</taxon>
        <taxon>Capnocytophaga</taxon>
    </lineage>
</organism>
<keyword evidence="8" id="KW-0812">Transmembrane</keyword>
<evidence type="ECO:0000259" key="9">
    <source>
        <dbReference type="Pfam" id="PF04413"/>
    </source>
</evidence>
<dbReference type="OrthoDB" id="9789797at2"/>
<dbReference type="PANTHER" id="PTHR42755">
    <property type="entry name" value="3-DEOXY-MANNO-OCTULOSONATE CYTIDYLYLTRANSFERASE"/>
    <property type="match status" value="1"/>
</dbReference>
<dbReference type="UniPathway" id="UPA00958"/>
<feature type="active site" description="Proton acceptor" evidence="7">
    <location>
        <position position="60"/>
    </location>
</feature>
<evidence type="ECO:0000256" key="6">
    <source>
        <dbReference type="ARBA" id="ARBA00049183"/>
    </source>
</evidence>
<name>A0A0B7IX71_9FLAO</name>
<dbReference type="InterPro" id="IPR007507">
    <property type="entry name" value="Glycos_transf_N"/>
</dbReference>
<dbReference type="SUPFAM" id="SSF53756">
    <property type="entry name" value="UDP-Glycosyltransferase/glycogen phosphorylase"/>
    <property type="match status" value="1"/>
</dbReference>
<dbReference type="EMBL" id="CDOL01000292">
    <property type="protein sequence ID" value="CEN54588.1"/>
    <property type="molecule type" value="Genomic_DNA"/>
</dbReference>
<evidence type="ECO:0000256" key="2">
    <source>
        <dbReference type="ARBA" id="ARBA00012621"/>
    </source>
</evidence>
<evidence type="ECO:0000256" key="3">
    <source>
        <dbReference type="ARBA" id="ARBA00019077"/>
    </source>
</evidence>
<dbReference type="AlphaFoldDB" id="A0A0B7IX71"/>
<evidence type="ECO:0000256" key="5">
    <source>
        <dbReference type="ARBA" id="ARBA00031445"/>
    </source>
</evidence>
<keyword evidence="8" id="KW-1003">Cell membrane</keyword>
<dbReference type="InterPro" id="IPR038107">
    <property type="entry name" value="Glycos_transf_N_sf"/>
</dbReference>
<evidence type="ECO:0000313" key="10">
    <source>
        <dbReference type="EMBL" id="CEN54588.1"/>
    </source>
</evidence>
<dbReference type="STRING" id="1848903.CCAND38_470006"/>
<evidence type="ECO:0000256" key="8">
    <source>
        <dbReference type="RuleBase" id="RU365103"/>
    </source>
</evidence>
<dbReference type="Gene3D" id="3.40.50.11720">
    <property type="entry name" value="3-Deoxy-D-manno-octulosonic-acid transferase, N-terminal domain"/>
    <property type="match status" value="1"/>
</dbReference>
<evidence type="ECO:0000256" key="4">
    <source>
        <dbReference type="ARBA" id="ARBA00022679"/>
    </source>
</evidence>
<dbReference type="GO" id="GO:0043842">
    <property type="term" value="F:Kdo transferase activity"/>
    <property type="evidence" value="ECO:0007669"/>
    <property type="project" value="UniProtKB-EC"/>
</dbReference>
<keyword evidence="8" id="KW-0448">Lipopolysaccharide biosynthesis</keyword>
<dbReference type="InterPro" id="IPR039901">
    <property type="entry name" value="Kdotransferase"/>
</dbReference>
<keyword evidence="4 8" id="KW-0808">Transferase</keyword>
<keyword evidence="8" id="KW-1133">Transmembrane helix</keyword>
<dbReference type="GO" id="GO:0009245">
    <property type="term" value="P:lipid A biosynthetic process"/>
    <property type="evidence" value="ECO:0007669"/>
    <property type="project" value="TreeGrafter"/>
</dbReference>
<comment type="function">
    <text evidence="8">Involved in lipopolysaccharide (LPS) biosynthesis. Catalyzes the transfer of 3-deoxy-D-manno-octulosonate (Kdo) residue(s) from CMP-Kdo to lipid IV(A), the tetraacyldisaccharide-1,4'-bisphosphate precursor of lipid A.</text>
</comment>
<dbReference type="EC" id="2.4.99.12" evidence="2 8"/>
<dbReference type="GO" id="GO:0005886">
    <property type="term" value="C:plasma membrane"/>
    <property type="evidence" value="ECO:0007669"/>
    <property type="project" value="UniProtKB-SubCell"/>
</dbReference>
<comment type="pathway">
    <text evidence="1 8">Bacterial outer membrane biogenesis; LPS core biosynthesis.</text>
</comment>
<evidence type="ECO:0000313" key="11">
    <source>
        <dbReference type="Proteomes" id="UP000038200"/>
    </source>
</evidence>
<feature type="domain" description="3-deoxy-D-manno-octulosonic-acid transferase N-terminal" evidence="9">
    <location>
        <begin position="45"/>
        <end position="203"/>
    </location>
</feature>
<comment type="similarity">
    <text evidence="8">Belongs to the glycosyltransferase group 1 family.</text>
</comment>
<evidence type="ECO:0000256" key="7">
    <source>
        <dbReference type="PIRSR" id="PIRSR639901-1"/>
    </source>
</evidence>
<keyword evidence="10" id="KW-0328">Glycosyltransferase</keyword>
<dbReference type="GO" id="GO:0009244">
    <property type="term" value="P:lipopolysaccharide core region biosynthetic process"/>
    <property type="evidence" value="ECO:0007669"/>
    <property type="project" value="UniProtKB-UniRule"/>
</dbReference>